<gene>
    <name evidence="1" type="ORF">TNIN_116671</name>
</gene>
<reference evidence="1" key="1">
    <citation type="submission" date="2020-08" db="EMBL/GenBank/DDBJ databases">
        <title>Multicomponent nature underlies the extraordinary mechanical properties of spider dragline silk.</title>
        <authorList>
            <person name="Kono N."/>
            <person name="Nakamura H."/>
            <person name="Mori M."/>
            <person name="Yoshida Y."/>
            <person name="Ohtoshi R."/>
            <person name="Malay A.D."/>
            <person name="Moran D.A.P."/>
            <person name="Tomita M."/>
            <person name="Numata K."/>
            <person name="Arakawa K."/>
        </authorList>
    </citation>
    <scope>NUCLEOTIDE SEQUENCE</scope>
</reference>
<evidence type="ECO:0000313" key="2">
    <source>
        <dbReference type="Proteomes" id="UP000886998"/>
    </source>
</evidence>
<keyword evidence="2" id="KW-1185">Reference proteome</keyword>
<accession>A0A8X6IIS7</accession>
<organism evidence="1 2">
    <name type="scientific">Trichonephila inaurata madagascariensis</name>
    <dbReference type="NCBI Taxonomy" id="2747483"/>
    <lineage>
        <taxon>Eukaryota</taxon>
        <taxon>Metazoa</taxon>
        <taxon>Ecdysozoa</taxon>
        <taxon>Arthropoda</taxon>
        <taxon>Chelicerata</taxon>
        <taxon>Arachnida</taxon>
        <taxon>Araneae</taxon>
        <taxon>Araneomorphae</taxon>
        <taxon>Entelegynae</taxon>
        <taxon>Araneoidea</taxon>
        <taxon>Nephilidae</taxon>
        <taxon>Trichonephila</taxon>
        <taxon>Trichonephila inaurata</taxon>
    </lineage>
</organism>
<dbReference type="Proteomes" id="UP000886998">
    <property type="component" value="Unassembled WGS sequence"/>
</dbReference>
<evidence type="ECO:0000313" key="1">
    <source>
        <dbReference type="EMBL" id="GFS47562.1"/>
    </source>
</evidence>
<dbReference type="AlphaFoldDB" id="A0A8X6IIS7"/>
<sequence>MGKTLHAFHLRGRILDAWSVPEHNTIFECNFHDPLYKELYFPFHLKKDELITAIYSSFVNNGLTLRCECAFSTGIAFSGIESIVYGCNTSSMNSAVSDPLSNIVARNLKSVLREQLFCDTKLKTKPAVSAHKCVFSVHVLPCLESLVHTGRSGGVCERGISWTTTLSNGCCNMCTWESLEV</sequence>
<proteinExistence type="predicted"/>
<name>A0A8X6IIS7_9ARAC</name>
<protein>
    <submittedName>
        <fullName evidence="1">Uncharacterized protein</fullName>
    </submittedName>
</protein>
<comment type="caution">
    <text evidence="1">The sequence shown here is derived from an EMBL/GenBank/DDBJ whole genome shotgun (WGS) entry which is preliminary data.</text>
</comment>
<dbReference type="EMBL" id="BMAV01026121">
    <property type="protein sequence ID" value="GFS47562.1"/>
    <property type="molecule type" value="Genomic_DNA"/>
</dbReference>